<protein>
    <submittedName>
        <fullName evidence="1">Uncharacterized protein</fullName>
    </submittedName>
</protein>
<evidence type="ECO:0000313" key="1">
    <source>
        <dbReference type="EMBL" id="SIS91336.1"/>
    </source>
</evidence>
<accession>A0A1N7MYZ6</accession>
<reference evidence="2" key="1">
    <citation type="submission" date="2017-01" db="EMBL/GenBank/DDBJ databases">
        <authorList>
            <person name="Varghese N."/>
            <person name="Submissions S."/>
        </authorList>
    </citation>
    <scope>NUCLEOTIDE SEQUENCE [LARGE SCALE GENOMIC DNA]</scope>
    <source>
        <strain evidence="2">DSM 18714</strain>
    </source>
</reference>
<dbReference type="AlphaFoldDB" id="A0A1N7MYZ6"/>
<keyword evidence="2" id="KW-1185">Reference proteome</keyword>
<organism evidence="1 2">
    <name type="scientific">Phaeovulum vinaykumarii</name>
    <dbReference type="NCBI Taxonomy" id="407234"/>
    <lineage>
        <taxon>Bacteria</taxon>
        <taxon>Pseudomonadati</taxon>
        <taxon>Pseudomonadota</taxon>
        <taxon>Alphaproteobacteria</taxon>
        <taxon>Rhodobacterales</taxon>
        <taxon>Paracoccaceae</taxon>
        <taxon>Phaeovulum</taxon>
    </lineage>
</organism>
<dbReference type="OrthoDB" id="9996954at2"/>
<gene>
    <name evidence="1" type="ORF">SAMN05421795_1128</name>
</gene>
<dbReference type="Proteomes" id="UP000186098">
    <property type="component" value="Unassembled WGS sequence"/>
</dbReference>
<dbReference type="RefSeq" id="WP_076367726.1">
    <property type="nucleotide sequence ID" value="NZ_FTOM01000012.1"/>
</dbReference>
<evidence type="ECO:0000313" key="2">
    <source>
        <dbReference type="Proteomes" id="UP000186098"/>
    </source>
</evidence>
<name>A0A1N7MYZ6_9RHOB</name>
<proteinExistence type="predicted"/>
<dbReference type="EMBL" id="FTOM01000012">
    <property type="protein sequence ID" value="SIS91336.1"/>
    <property type="molecule type" value="Genomic_DNA"/>
</dbReference>
<sequence length="259" mass="28289">MQFTPAQLATAFAPSIAKTGKSLDVVAMKAAQEHPVPAVQKIELAAPGDPGDRAIREEKVFDHLVRLAKQHGGTIGTSTVADIEMGRHHAREDRAHEAEHGFRSLVRMNEATYEAAKAKGVPAERFSSPQEALNFASDKLADIRSNLLAINSYGGGDATVGGAYEWLDDETKLDDPFHAWMDARNQDRLEGSRMDLYVNAEYLKATFGIDGSILETREGKLQIRAFDIEHGGEIIARSIGDGSIAPYRTDGSLEMDRIL</sequence>